<dbReference type="STRING" id="224129.A0A1W4WP40"/>
<feature type="region of interest" description="Disordered" evidence="8">
    <location>
        <begin position="123"/>
        <end position="162"/>
    </location>
</feature>
<dbReference type="PANTHER" id="PTHR24329">
    <property type="entry name" value="HOMEOBOX PROTEIN ARISTALESS"/>
    <property type="match status" value="1"/>
</dbReference>
<dbReference type="Gene3D" id="1.10.10.60">
    <property type="entry name" value="Homeodomain-like"/>
    <property type="match status" value="1"/>
</dbReference>
<dbReference type="InParanoid" id="A0A1W4WP40"/>
<evidence type="ECO:0000313" key="11">
    <source>
        <dbReference type="RefSeq" id="XP_018321868.1"/>
    </source>
</evidence>
<feature type="compositionally biased region" description="Polar residues" evidence="8">
    <location>
        <begin position="126"/>
        <end position="146"/>
    </location>
</feature>
<dbReference type="InterPro" id="IPR017970">
    <property type="entry name" value="Homeobox_CS"/>
</dbReference>
<dbReference type="OrthoDB" id="6159439at2759"/>
<dbReference type="AlphaFoldDB" id="A0A1W4WP40"/>
<name>A0A1W4WP40_AGRPL</name>
<dbReference type="InterPro" id="IPR009057">
    <property type="entry name" value="Homeodomain-like_sf"/>
</dbReference>
<evidence type="ECO:0000256" key="4">
    <source>
        <dbReference type="ARBA" id="ARBA00023155"/>
    </source>
</evidence>
<dbReference type="InterPro" id="IPR050649">
    <property type="entry name" value="Paired_Homeobox_TFs"/>
</dbReference>
<keyword evidence="2" id="KW-0217">Developmental protein</keyword>
<dbReference type="InterPro" id="IPR001356">
    <property type="entry name" value="HD"/>
</dbReference>
<dbReference type="GO" id="GO:0000977">
    <property type="term" value="F:RNA polymerase II transcription regulatory region sequence-specific DNA binding"/>
    <property type="evidence" value="ECO:0007669"/>
    <property type="project" value="TreeGrafter"/>
</dbReference>
<evidence type="ECO:0000256" key="1">
    <source>
        <dbReference type="ARBA" id="ARBA00004123"/>
    </source>
</evidence>
<feature type="DNA-binding region" description="Homeobox" evidence="6">
    <location>
        <begin position="65"/>
        <end position="124"/>
    </location>
</feature>
<evidence type="ECO:0000256" key="3">
    <source>
        <dbReference type="ARBA" id="ARBA00023125"/>
    </source>
</evidence>
<dbReference type="FunFam" id="1.10.10.60:FF:000066">
    <property type="entry name" value="Paired mesoderm homeobox protein 1"/>
    <property type="match status" value="1"/>
</dbReference>
<evidence type="ECO:0000256" key="8">
    <source>
        <dbReference type="SAM" id="MobiDB-lite"/>
    </source>
</evidence>
<comment type="subcellular location">
    <subcellularLocation>
        <location evidence="1 6 7">Nucleus</location>
    </subcellularLocation>
</comment>
<dbReference type="Pfam" id="PF00046">
    <property type="entry name" value="Homeodomain"/>
    <property type="match status" value="1"/>
</dbReference>
<dbReference type="GO" id="GO:0005634">
    <property type="term" value="C:nucleus"/>
    <property type="evidence" value="ECO:0007669"/>
    <property type="project" value="UniProtKB-SubCell"/>
</dbReference>
<dbReference type="CDD" id="cd00086">
    <property type="entry name" value="homeodomain"/>
    <property type="match status" value="1"/>
</dbReference>
<dbReference type="PROSITE" id="PS50071">
    <property type="entry name" value="HOMEOBOX_2"/>
    <property type="match status" value="1"/>
</dbReference>
<sequence length="235" mass="27107">MNADENVTSSDLSKANLNSEFGKDIMTGFSVCSLLKIDSNRPFPKVPEVSKFGRISRDSEKIKKPRRNRTTFTTAQLTALERVFEKTHYPDAFVREDLAAKVNLTEARVQVWFQNRRAKFRRNERSMTGQQTSSQKYNVPKVSTDTRMPPPTTPSKDPSSVHMPNELQYIFPWKCGRYPQQDVYPTTNFNNPYSSQSYGMIHHNYYTGNICNSIEVNSYRCRTQEFAFPASHASY</sequence>
<gene>
    <name evidence="11" type="primary">LOC108734718</name>
</gene>
<dbReference type="SUPFAM" id="SSF46689">
    <property type="entry name" value="Homeodomain-like"/>
    <property type="match status" value="1"/>
</dbReference>
<evidence type="ECO:0000313" key="10">
    <source>
        <dbReference type="Proteomes" id="UP000192223"/>
    </source>
</evidence>
<proteinExistence type="predicted"/>
<dbReference type="SMART" id="SM00389">
    <property type="entry name" value="HOX"/>
    <property type="match status" value="1"/>
</dbReference>
<evidence type="ECO:0000259" key="9">
    <source>
        <dbReference type="PROSITE" id="PS50071"/>
    </source>
</evidence>
<reference evidence="11" key="1">
    <citation type="submission" date="2025-08" db="UniProtKB">
        <authorList>
            <consortium name="RefSeq"/>
        </authorList>
    </citation>
    <scope>IDENTIFICATION</scope>
    <source>
        <tissue evidence="11">Entire body</tissue>
    </source>
</reference>
<feature type="domain" description="Homeobox" evidence="9">
    <location>
        <begin position="63"/>
        <end position="123"/>
    </location>
</feature>
<evidence type="ECO:0000256" key="6">
    <source>
        <dbReference type="PROSITE-ProRule" id="PRU00108"/>
    </source>
</evidence>
<evidence type="ECO:0000256" key="2">
    <source>
        <dbReference type="ARBA" id="ARBA00022473"/>
    </source>
</evidence>
<dbReference type="KEGG" id="apln:108734718"/>
<keyword evidence="3 6" id="KW-0238">DNA-binding</keyword>
<evidence type="ECO:0000256" key="5">
    <source>
        <dbReference type="ARBA" id="ARBA00023242"/>
    </source>
</evidence>
<accession>A0A1W4WP40</accession>
<keyword evidence="5 6" id="KW-0539">Nucleus</keyword>
<evidence type="ECO:0000256" key="7">
    <source>
        <dbReference type="RuleBase" id="RU000682"/>
    </source>
</evidence>
<dbReference type="GeneID" id="108734718"/>
<dbReference type="RefSeq" id="XP_018321868.1">
    <property type="nucleotide sequence ID" value="XM_018466366.2"/>
</dbReference>
<dbReference type="GO" id="GO:0000981">
    <property type="term" value="F:DNA-binding transcription factor activity, RNA polymerase II-specific"/>
    <property type="evidence" value="ECO:0007669"/>
    <property type="project" value="InterPro"/>
</dbReference>
<keyword evidence="4 6" id="KW-0371">Homeobox</keyword>
<organism evidence="10 11">
    <name type="scientific">Agrilus planipennis</name>
    <name type="common">Emerald ash borer</name>
    <name type="synonym">Agrilus marcopoli</name>
    <dbReference type="NCBI Taxonomy" id="224129"/>
    <lineage>
        <taxon>Eukaryota</taxon>
        <taxon>Metazoa</taxon>
        <taxon>Ecdysozoa</taxon>
        <taxon>Arthropoda</taxon>
        <taxon>Hexapoda</taxon>
        <taxon>Insecta</taxon>
        <taxon>Pterygota</taxon>
        <taxon>Neoptera</taxon>
        <taxon>Endopterygota</taxon>
        <taxon>Coleoptera</taxon>
        <taxon>Polyphaga</taxon>
        <taxon>Elateriformia</taxon>
        <taxon>Buprestoidea</taxon>
        <taxon>Buprestidae</taxon>
        <taxon>Agrilinae</taxon>
        <taxon>Agrilus</taxon>
    </lineage>
</organism>
<protein>
    <submittedName>
        <fullName evidence="11">Paired mesoderm homeobox protein 1</fullName>
    </submittedName>
</protein>
<dbReference type="PANTHER" id="PTHR24329:SF543">
    <property type="entry name" value="FI01017P-RELATED"/>
    <property type="match status" value="1"/>
</dbReference>
<keyword evidence="10" id="KW-1185">Reference proteome</keyword>
<dbReference type="Proteomes" id="UP000192223">
    <property type="component" value="Unplaced"/>
</dbReference>
<dbReference type="PROSITE" id="PS00027">
    <property type="entry name" value="HOMEOBOX_1"/>
    <property type="match status" value="1"/>
</dbReference>